<feature type="region of interest" description="Disordered" evidence="1">
    <location>
        <begin position="155"/>
        <end position="186"/>
    </location>
</feature>
<proteinExistence type="predicted"/>
<dbReference type="NCBIfam" id="NF033856">
    <property type="entry name" value="T4SS_effec_BID"/>
    <property type="match status" value="1"/>
</dbReference>
<feature type="compositionally biased region" description="Basic residues" evidence="1">
    <location>
        <begin position="336"/>
        <end position="345"/>
    </location>
</feature>
<feature type="region of interest" description="Disordered" evidence="1">
    <location>
        <begin position="291"/>
        <end position="345"/>
    </location>
</feature>
<gene>
    <name evidence="2" type="ORF">NCTC12862_01179</name>
</gene>
<dbReference type="OrthoDB" id="7922813at2"/>
<evidence type="ECO:0000256" key="1">
    <source>
        <dbReference type="SAM" id="MobiDB-lite"/>
    </source>
</evidence>
<reference evidence="2 3" key="1">
    <citation type="submission" date="2018-06" db="EMBL/GenBank/DDBJ databases">
        <authorList>
            <consortium name="Pathogen Informatics"/>
            <person name="Doyle S."/>
        </authorList>
    </citation>
    <scope>NUCLEOTIDE SEQUENCE [LARGE SCALE GENOMIC DNA]</scope>
    <source>
        <strain evidence="2 3">NCTC12862</strain>
    </source>
</reference>
<dbReference type="EMBL" id="UFTF01000001">
    <property type="protein sequence ID" value="SUV45441.1"/>
    <property type="molecule type" value="Genomic_DNA"/>
</dbReference>
<feature type="compositionally biased region" description="Basic and acidic residues" evidence="1">
    <location>
        <begin position="291"/>
        <end position="311"/>
    </location>
</feature>
<feature type="region of interest" description="Disordered" evidence="1">
    <location>
        <begin position="1"/>
        <end position="38"/>
    </location>
</feature>
<dbReference type="AlphaFoldDB" id="A0A380ZFQ7"/>
<feature type="compositionally biased region" description="Basic and acidic residues" evidence="1">
    <location>
        <begin position="156"/>
        <end position="166"/>
    </location>
</feature>
<evidence type="ECO:0000313" key="3">
    <source>
        <dbReference type="Proteomes" id="UP000254950"/>
    </source>
</evidence>
<organism evidence="2 3">
    <name type="scientific">Bartonella doshiae</name>
    <dbReference type="NCBI Taxonomy" id="33044"/>
    <lineage>
        <taxon>Bacteria</taxon>
        <taxon>Pseudomonadati</taxon>
        <taxon>Pseudomonadota</taxon>
        <taxon>Alphaproteobacteria</taxon>
        <taxon>Hyphomicrobiales</taxon>
        <taxon>Bartonellaceae</taxon>
        <taxon>Bartonella</taxon>
    </lineage>
</organism>
<sequence length="345" mass="39939">MKKNQLSSSHTQEPIYATVKPRNERGSPTRDNSGGRIPELEAQYAEMQIRTQRGQHTKTQEDVIYADVRPRTQRGQHTKTQEDVIYADVRPRTQRGQHTKTQEDVIYADVRPRTQRGQHTKTQEDVIYADVRPRTQRGQHTKTQEDVIYADVQPRTQREPHHHQPEETVYAQVSTGSTPTSPRSQKDQMTVKFLQNVDIQYGAIEVQEWCKVVYGDQHALNNQLAKMLENPQKAENVVRDIMANPEDFGKLAGRAVLGIKSPQRREAENGFSPLCDALERHAQTLKKLHRDLTREHSQHKGIEKEERSPERRAHRHHYRAKEESQTGPKQEQPRKDKGHKIAFAM</sequence>
<dbReference type="RefSeq" id="WP_115608623.1">
    <property type="nucleotide sequence ID" value="NZ_CACVBH010000010.1"/>
</dbReference>
<feature type="compositionally biased region" description="Polar residues" evidence="1">
    <location>
        <begin position="171"/>
        <end position="183"/>
    </location>
</feature>
<keyword evidence="2" id="KW-0132">Cell division</keyword>
<dbReference type="Proteomes" id="UP000254950">
    <property type="component" value="Unassembled WGS sequence"/>
</dbReference>
<accession>A0A380ZFQ7</accession>
<feature type="compositionally biased region" description="Polar residues" evidence="1">
    <location>
        <begin position="1"/>
        <end position="12"/>
    </location>
</feature>
<dbReference type="GO" id="GO:0051301">
    <property type="term" value="P:cell division"/>
    <property type="evidence" value="ECO:0007669"/>
    <property type="project" value="UniProtKB-KW"/>
</dbReference>
<protein>
    <submittedName>
        <fullName evidence="2">Protein involved in cell division</fullName>
    </submittedName>
</protein>
<name>A0A380ZFQ7_BARDO</name>
<keyword evidence="2" id="KW-0131">Cell cycle</keyword>
<evidence type="ECO:0000313" key="2">
    <source>
        <dbReference type="EMBL" id="SUV45441.1"/>
    </source>
</evidence>